<dbReference type="SUPFAM" id="SSF109604">
    <property type="entry name" value="HD-domain/PDEase-like"/>
    <property type="match status" value="1"/>
</dbReference>
<protein>
    <recommendedName>
        <fullName evidence="1">HD domain-containing protein</fullName>
    </recommendedName>
</protein>
<evidence type="ECO:0000313" key="2">
    <source>
        <dbReference type="EMBL" id="MQY10495.1"/>
    </source>
</evidence>
<comment type="caution">
    <text evidence="2">The sequence shown here is derived from an EMBL/GenBank/DDBJ whole genome shotgun (WGS) entry which is preliminary data.</text>
</comment>
<reference evidence="2 3" key="1">
    <citation type="submission" date="2019-10" db="EMBL/GenBank/DDBJ databases">
        <title>Streptomyces smaragdinus sp. nov. and Streptomyces fabii sp. nov., isolated from the gut of fungus growing-termite Macrotermes natalensis.</title>
        <authorList>
            <person name="Schwitalla J."/>
            <person name="Benndorf R."/>
            <person name="Martin K."/>
            <person name="De Beer W."/>
            <person name="Kaster A.-K."/>
            <person name="Vollmers J."/>
            <person name="Poulsen M."/>
            <person name="Beemelmanns C."/>
        </authorList>
    </citation>
    <scope>NUCLEOTIDE SEQUENCE [LARGE SCALE GENOMIC DNA]</scope>
    <source>
        <strain evidence="2 3">RB5</strain>
    </source>
</reference>
<dbReference type="Pfam" id="PF01966">
    <property type="entry name" value="HD"/>
    <property type="match status" value="1"/>
</dbReference>
<evidence type="ECO:0000259" key="1">
    <source>
        <dbReference type="Pfam" id="PF01966"/>
    </source>
</evidence>
<accession>A0A7K0CAM4</accession>
<dbReference type="InterPro" id="IPR006674">
    <property type="entry name" value="HD_domain"/>
</dbReference>
<name>A0A7K0CAM4_9ACTN</name>
<gene>
    <name evidence="2" type="ORF">SRB5_06030</name>
</gene>
<organism evidence="2 3">
    <name type="scientific">Streptomyces smaragdinus</name>
    <dbReference type="NCBI Taxonomy" id="2585196"/>
    <lineage>
        <taxon>Bacteria</taxon>
        <taxon>Bacillati</taxon>
        <taxon>Actinomycetota</taxon>
        <taxon>Actinomycetes</taxon>
        <taxon>Kitasatosporales</taxon>
        <taxon>Streptomycetaceae</taxon>
        <taxon>Streptomyces</taxon>
    </lineage>
</organism>
<feature type="domain" description="HD" evidence="1">
    <location>
        <begin position="54"/>
        <end position="144"/>
    </location>
</feature>
<dbReference type="Gene3D" id="1.10.3210.10">
    <property type="entry name" value="Hypothetical protein af1432"/>
    <property type="match status" value="1"/>
</dbReference>
<keyword evidence="3" id="KW-1185">Reference proteome</keyword>
<dbReference type="Proteomes" id="UP000466345">
    <property type="component" value="Unassembled WGS sequence"/>
</dbReference>
<proteinExistence type="predicted"/>
<dbReference type="AlphaFoldDB" id="A0A7K0CAM4"/>
<sequence>MSPVPTPAALLSALHDPGEPPLRPLPPGVPELLLELPASPRLAAHLRLVHDVAATLTDWLAREYPALDVDREAVLFGAATHDIGKALHPAELSGPGSAHEEAGRELLLARGVEARLARYAGTHASWTASGTTTEDLLVSLADKIWKNRRVPELEDLVVHRLAAARGREAWAEFLALDDALTGIAADADARLAFQAAYPVTA</sequence>
<evidence type="ECO:0000313" key="3">
    <source>
        <dbReference type="Proteomes" id="UP000466345"/>
    </source>
</evidence>
<dbReference type="EMBL" id="WEGJ01000001">
    <property type="protein sequence ID" value="MQY10495.1"/>
    <property type="molecule type" value="Genomic_DNA"/>
</dbReference>